<keyword evidence="12 14" id="KW-0902">Two-component regulatory system</keyword>
<dbReference type="InterPro" id="IPR003594">
    <property type="entry name" value="HATPase_dom"/>
</dbReference>
<dbReference type="AlphaFoldDB" id="A0A9X2ETA7"/>
<dbReference type="InterPro" id="IPR003660">
    <property type="entry name" value="HAMP_dom"/>
</dbReference>
<keyword evidence="11 15" id="KW-1133">Transmembrane helix</keyword>
<evidence type="ECO:0000259" key="16">
    <source>
        <dbReference type="PROSITE" id="PS50109"/>
    </source>
</evidence>
<dbReference type="InterPro" id="IPR036890">
    <property type="entry name" value="HATPase_C_sf"/>
</dbReference>
<dbReference type="PIRSF" id="PIRSF003167">
    <property type="entry name" value="STHK_NarX/NarQ"/>
    <property type="match status" value="1"/>
</dbReference>
<sequence>MLNRIRQSIVYRIGTLMLLTVLVSLSSMVASYVISDAAENDAAAVNLAGSLRALSYQLSATAPSGDIEATATLADKLAQRLTQVLSISDFAASDNLRAARNYRKVIDSWEGEIRPLLESIAAGQTSSDSLQLATRLEPFIDDVDALVFDYQTIAEEKISLLRLVQVGSLFAIVALVYLSMYILHRFVEQPLKQLTNRSLSIAQGDFNQHRLEIDSEDELGVLARTINYMSDEIHATHQDLAHRVEQKTAQLQKSHEALDFQYRLARRISEGPLPGAELGQWLGAFANVADLDNLDLCLMTPEGEAPYEHLVQGHGNSHCSGSECGICVSTCGPTDESNHRVYRFPLEVDKRNYGVLMCTLPQGESLDDEQQQRLATFADSVTAAIAINEREAQERRVALLDERAIIARELHDSLAQSLSYLKIQVTRLNRANRSEQVDKAKVEEIITELKEGLDSSYRQLRELLTTFRLQIGPGGLRSILEQSILSYREQHPQINVLLDYHLDEVPLTPHEEIHLLQLVREASQNAVYHSQGDMVQISLTQADNHSLNVRICDNGIGISSAPEKRNHFGMSIMQERASNLNGKLNIRRREEGGTEVQFDFTPLYASERERELIWRNA</sequence>
<feature type="transmembrane region" description="Helical" evidence="15">
    <location>
        <begin position="163"/>
        <end position="183"/>
    </location>
</feature>
<reference evidence="18" key="1">
    <citation type="journal article" date="2022" name="Arch. Microbiol.">
        <title>Microbulbifer okhotskensis sp. nov., isolated from a deep bottom sediment of the Okhotsk Sea.</title>
        <authorList>
            <person name="Romanenko L."/>
            <person name="Kurilenko V."/>
            <person name="Otstavnykh N."/>
            <person name="Velansky P."/>
            <person name="Isaeva M."/>
            <person name="Mikhailov V."/>
        </authorList>
    </citation>
    <scope>NUCLEOTIDE SEQUENCE</scope>
    <source>
        <strain evidence="18">OS29</strain>
    </source>
</reference>
<keyword evidence="7 15" id="KW-0812">Transmembrane</keyword>
<keyword evidence="10 14" id="KW-0067">ATP-binding</keyword>
<dbReference type="InterPro" id="IPR011712">
    <property type="entry name" value="Sig_transdc_His_kin_sub3_dim/P"/>
</dbReference>
<keyword evidence="8 14" id="KW-0547">Nucleotide-binding</keyword>
<dbReference type="Pfam" id="PF07730">
    <property type="entry name" value="HisKA_3"/>
    <property type="match status" value="1"/>
</dbReference>
<dbReference type="InterPro" id="IPR016380">
    <property type="entry name" value="Sig_transdc_His_kin_NarX/NarQ"/>
</dbReference>
<evidence type="ECO:0000256" key="7">
    <source>
        <dbReference type="ARBA" id="ARBA00022692"/>
    </source>
</evidence>
<evidence type="ECO:0000256" key="15">
    <source>
        <dbReference type="SAM" id="Phobius"/>
    </source>
</evidence>
<proteinExistence type="predicted"/>
<dbReference type="RefSeq" id="WP_252469563.1">
    <property type="nucleotide sequence ID" value="NZ_JALBWM010000060.1"/>
</dbReference>
<evidence type="ECO:0000256" key="12">
    <source>
        <dbReference type="ARBA" id="ARBA00023012"/>
    </source>
</evidence>
<dbReference type="Gene3D" id="6.10.340.10">
    <property type="match status" value="1"/>
</dbReference>
<keyword evidence="3 14" id="KW-1003">Cell membrane</keyword>
<evidence type="ECO:0000256" key="6">
    <source>
        <dbReference type="ARBA" id="ARBA00022679"/>
    </source>
</evidence>
<dbReference type="GO" id="GO:0005886">
    <property type="term" value="C:plasma membrane"/>
    <property type="evidence" value="ECO:0007669"/>
    <property type="project" value="UniProtKB-SubCell"/>
</dbReference>
<comment type="caution">
    <text evidence="18">The sequence shown here is derived from an EMBL/GenBank/DDBJ whole genome shotgun (WGS) entry which is preliminary data.</text>
</comment>
<protein>
    <recommendedName>
        <fullName evidence="14">Sensor protein</fullName>
        <ecNumber evidence="14">2.7.13.3</ecNumber>
    </recommendedName>
</protein>
<keyword evidence="19" id="KW-1185">Reference proteome</keyword>
<keyword evidence="6 14" id="KW-0808">Transferase</keyword>
<evidence type="ECO:0000256" key="10">
    <source>
        <dbReference type="ARBA" id="ARBA00022840"/>
    </source>
</evidence>
<dbReference type="InterPro" id="IPR005467">
    <property type="entry name" value="His_kinase_dom"/>
</dbReference>
<dbReference type="GO" id="GO:0046983">
    <property type="term" value="F:protein dimerization activity"/>
    <property type="evidence" value="ECO:0007669"/>
    <property type="project" value="UniProtKB-UniRule"/>
</dbReference>
<organism evidence="18 19">
    <name type="scientific">Microbulbifer okhotskensis</name>
    <dbReference type="NCBI Taxonomy" id="2926617"/>
    <lineage>
        <taxon>Bacteria</taxon>
        <taxon>Pseudomonadati</taxon>
        <taxon>Pseudomonadota</taxon>
        <taxon>Gammaproteobacteria</taxon>
        <taxon>Cellvibrionales</taxon>
        <taxon>Microbulbiferaceae</taxon>
        <taxon>Microbulbifer</taxon>
    </lineage>
</organism>
<keyword evidence="4 14" id="KW-0997">Cell inner membrane</keyword>
<gene>
    <name evidence="18" type="ORF">MO867_13655</name>
</gene>
<dbReference type="Proteomes" id="UP001139028">
    <property type="component" value="Unassembled WGS sequence"/>
</dbReference>
<dbReference type="SUPFAM" id="SSF55874">
    <property type="entry name" value="ATPase domain of HSP90 chaperone/DNA topoisomerase II/histidine kinase"/>
    <property type="match status" value="1"/>
</dbReference>
<keyword evidence="9 14" id="KW-0418">Kinase</keyword>
<evidence type="ECO:0000256" key="5">
    <source>
        <dbReference type="ARBA" id="ARBA00022553"/>
    </source>
</evidence>
<feature type="domain" description="Histidine kinase" evidence="16">
    <location>
        <begin position="405"/>
        <end position="604"/>
    </location>
</feature>
<dbReference type="PANTHER" id="PTHR24421">
    <property type="entry name" value="NITRATE/NITRITE SENSOR PROTEIN NARX-RELATED"/>
    <property type="match status" value="1"/>
</dbReference>
<dbReference type="InterPro" id="IPR050482">
    <property type="entry name" value="Sensor_HK_TwoCompSys"/>
</dbReference>
<dbReference type="CDD" id="cd06225">
    <property type="entry name" value="HAMP"/>
    <property type="match status" value="1"/>
</dbReference>
<evidence type="ECO:0000256" key="13">
    <source>
        <dbReference type="ARBA" id="ARBA00023136"/>
    </source>
</evidence>
<keyword evidence="13 14" id="KW-0472">Membrane</keyword>
<evidence type="ECO:0000256" key="14">
    <source>
        <dbReference type="PIRNR" id="PIRNR003167"/>
    </source>
</evidence>
<keyword evidence="5" id="KW-0597">Phosphoprotein</keyword>
<feature type="transmembrane region" description="Helical" evidence="15">
    <location>
        <begin position="9"/>
        <end position="34"/>
    </location>
</feature>
<dbReference type="GO" id="GO:0000155">
    <property type="term" value="F:phosphorelay sensor kinase activity"/>
    <property type="evidence" value="ECO:0007669"/>
    <property type="project" value="UniProtKB-UniRule"/>
</dbReference>
<evidence type="ECO:0000256" key="9">
    <source>
        <dbReference type="ARBA" id="ARBA00022777"/>
    </source>
</evidence>
<evidence type="ECO:0000256" key="8">
    <source>
        <dbReference type="ARBA" id="ARBA00022741"/>
    </source>
</evidence>
<evidence type="ECO:0000256" key="3">
    <source>
        <dbReference type="ARBA" id="ARBA00022475"/>
    </source>
</evidence>
<dbReference type="EC" id="2.7.13.3" evidence="14"/>
<dbReference type="Gene3D" id="1.20.5.1930">
    <property type="match status" value="1"/>
</dbReference>
<name>A0A9X2ETA7_9GAMM</name>
<dbReference type="PANTHER" id="PTHR24421:SF10">
    <property type="entry name" value="NITRATE_NITRITE SENSOR PROTEIN NARQ"/>
    <property type="match status" value="1"/>
</dbReference>
<evidence type="ECO:0000313" key="19">
    <source>
        <dbReference type="Proteomes" id="UP001139028"/>
    </source>
</evidence>
<evidence type="ECO:0000256" key="2">
    <source>
        <dbReference type="ARBA" id="ARBA00004429"/>
    </source>
</evidence>
<dbReference type="PROSITE" id="PS50109">
    <property type="entry name" value="HIS_KIN"/>
    <property type="match status" value="1"/>
</dbReference>
<comment type="catalytic activity">
    <reaction evidence="1 14">
        <text>ATP + protein L-histidine = ADP + protein N-phospho-L-histidine.</text>
        <dbReference type="EC" id="2.7.13.3"/>
    </reaction>
</comment>
<evidence type="ECO:0000259" key="17">
    <source>
        <dbReference type="PROSITE" id="PS50885"/>
    </source>
</evidence>
<evidence type="ECO:0000256" key="11">
    <source>
        <dbReference type="ARBA" id="ARBA00022989"/>
    </source>
</evidence>
<dbReference type="Pfam" id="PF02518">
    <property type="entry name" value="HATPase_c"/>
    <property type="match status" value="1"/>
</dbReference>
<dbReference type="PROSITE" id="PS50885">
    <property type="entry name" value="HAMP"/>
    <property type="match status" value="1"/>
</dbReference>
<dbReference type="SMART" id="SM00304">
    <property type="entry name" value="HAMP"/>
    <property type="match status" value="1"/>
</dbReference>
<dbReference type="Gene3D" id="3.30.565.10">
    <property type="entry name" value="Histidine kinase-like ATPase, C-terminal domain"/>
    <property type="match status" value="1"/>
</dbReference>
<comment type="subcellular location">
    <subcellularLocation>
        <location evidence="2">Cell inner membrane</location>
        <topology evidence="2">Multi-pass membrane protein</topology>
    </subcellularLocation>
</comment>
<dbReference type="SMART" id="SM00387">
    <property type="entry name" value="HATPase_c"/>
    <property type="match status" value="1"/>
</dbReference>
<dbReference type="Gene3D" id="1.20.120.960">
    <property type="entry name" value="Histidine kinase NarX, sensor domain"/>
    <property type="match status" value="1"/>
</dbReference>
<evidence type="ECO:0000313" key="18">
    <source>
        <dbReference type="EMBL" id="MCO1335378.1"/>
    </source>
</evidence>
<evidence type="ECO:0000256" key="4">
    <source>
        <dbReference type="ARBA" id="ARBA00022519"/>
    </source>
</evidence>
<evidence type="ECO:0000256" key="1">
    <source>
        <dbReference type="ARBA" id="ARBA00000085"/>
    </source>
</evidence>
<dbReference type="Pfam" id="PF13675">
    <property type="entry name" value="PilJ"/>
    <property type="match status" value="1"/>
</dbReference>
<dbReference type="InterPro" id="IPR042295">
    <property type="entry name" value="NarX-like_N_sf"/>
</dbReference>
<dbReference type="InterPro" id="IPR029095">
    <property type="entry name" value="NarX-like_N"/>
</dbReference>
<dbReference type="CDD" id="cd16917">
    <property type="entry name" value="HATPase_UhpB-NarQ-NarX-like"/>
    <property type="match status" value="1"/>
</dbReference>
<dbReference type="Pfam" id="PF00672">
    <property type="entry name" value="HAMP"/>
    <property type="match status" value="1"/>
</dbReference>
<dbReference type="GO" id="GO:0005524">
    <property type="term" value="F:ATP binding"/>
    <property type="evidence" value="ECO:0007669"/>
    <property type="project" value="UniProtKB-UniRule"/>
</dbReference>
<dbReference type="SUPFAM" id="SSF158472">
    <property type="entry name" value="HAMP domain-like"/>
    <property type="match status" value="1"/>
</dbReference>
<dbReference type="EMBL" id="JALBWM010000060">
    <property type="protein sequence ID" value="MCO1335378.1"/>
    <property type="molecule type" value="Genomic_DNA"/>
</dbReference>
<accession>A0A9X2ETA7</accession>
<feature type="domain" description="HAMP" evidence="17">
    <location>
        <begin position="185"/>
        <end position="238"/>
    </location>
</feature>